<evidence type="ECO:0000313" key="6">
    <source>
        <dbReference type="Proteomes" id="UP000291301"/>
    </source>
</evidence>
<dbReference type="Gene3D" id="3.40.50.150">
    <property type="entry name" value="Vaccinia Virus protein VP39"/>
    <property type="match status" value="1"/>
</dbReference>
<dbReference type="InterPro" id="IPR041698">
    <property type="entry name" value="Methyltransf_25"/>
</dbReference>
<dbReference type="AlphaFoldDB" id="A0A4R0PGP1"/>
<dbReference type="Pfam" id="PF13649">
    <property type="entry name" value="Methyltransf_25"/>
    <property type="match status" value="1"/>
</dbReference>
<protein>
    <submittedName>
        <fullName evidence="5">Class I SAM-dependent methyltransferase</fullName>
    </submittedName>
</protein>
<dbReference type="EMBL" id="SJST01000003">
    <property type="protein sequence ID" value="TCD14614.1"/>
    <property type="molecule type" value="Genomic_DNA"/>
</dbReference>
<dbReference type="PANTHER" id="PTHR43464">
    <property type="entry name" value="METHYLTRANSFERASE"/>
    <property type="match status" value="1"/>
</dbReference>
<reference evidence="5 6" key="1">
    <citation type="journal article" date="2015" name="Antonie Van Leeuwenhoek">
        <title>Oricola cellulosilytica gen. nov., sp. nov., a cellulose-degrading bacterium of the family Phyllobacteriaceae isolated from surface seashore water, and emended descriptions of Mesorhizobium loti and Phyllobacterium myrsinacearum.</title>
        <authorList>
            <person name="Hameed A."/>
            <person name="Shahina M."/>
            <person name="Lai W.A."/>
            <person name="Lin S.Y."/>
            <person name="Young L.S."/>
            <person name="Liu Y.C."/>
            <person name="Hsu Y.H."/>
            <person name="Young C.C."/>
        </authorList>
    </citation>
    <scope>NUCLEOTIDE SEQUENCE [LARGE SCALE GENOMIC DNA]</scope>
    <source>
        <strain evidence="5 6">KCTC 52183</strain>
    </source>
</reference>
<dbReference type="SUPFAM" id="SSF53335">
    <property type="entry name" value="S-adenosyl-L-methionine-dependent methyltransferases"/>
    <property type="match status" value="1"/>
</dbReference>
<dbReference type="InterPro" id="IPR029063">
    <property type="entry name" value="SAM-dependent_MTases_sf"/>
</dbReference>
<gene>
    <name evidence="5" type="ORF">E0D97_09565</name>
</gene>
<evidence type="ECO:0000256" key="3">
    <source>
        <dbReference type="ARBA" id="ARBA00022691"/>
    </source>
</evidence>
<keyword evidence="6" id="KW-1185">Reference proteome</keyword>
<feature type="domain" description="Methyltransferase" evidence="4">
    <location>
        <begin position="79"/>
        <end position="171"/>
    </location>
</feature>
<keyword evidence="3" id="KW-0949">S-adenosyl-L-methionine</keyword>
<evidence type="ECO:0000256" key="2">
    <source>
        <dbReference type="ARBA" id="ARBA00022679"/>
    </source>
</evidence>
<evidence type="ECO:0000313" key="5">
    <source>
        <dbReference type="EMBL" id="TCD14614.1"/>
    </source>
</evidence>
<keyword evidence="2 5" id="KW-0808">Transferase</keyword>
<accession>A0A4R0PGP1</accession>
<evidence type="ECO:0000256" key="1">
    <source>
        <dbReference type="ARBA" id="ARBA00022603"/>
    </source>
</evidence>
<proteinExistence type="predicted"/>
<organism evidence="5 6">
    <name type="scientific">Oricola cellulosilytica</name>
    <dbReference type="NCBI Taxonomy" id="1429082"/>
    <lineage>
        <taxon>Bacteria</taxon>
        <taxon>Pseudomonadati</taxon>
        <taxon>Pseudomonadota</taxon>
        <taxon>Alphaproteobacteria</taxon>
        <taxon>Hyphomicrobiales</taxon>
        <taxon>Ahrensiaceae</taxon>
        <taxon>Oricola</taxon>
    </lineage>
</organism>
<dbReference type="CDD" id="cd02440">
    <property type="entry name" value="AdoMet_MTases"/>
    <property type="match status" value="1"/>
</dbReference>
<keyword evidence="1 5" id="KW-0489">Methyltransferase</keyword>
<dbReference type="OrthoDB" id="189743at2"/>
<name>A0A4R0PGP1_9HYPH</name>
<dbReference type="PANTHER" id="PTHR43464:SF19">
    <property type="entry name" value="UBIQUINONE BIOSYNTHESIS O-METHYLTRANSFERASE, MITOCHONDRIAL"/>
    <property type="match status" value="1"/>
</dbReference>
<dbReference type="Proteomes" id="UP000291301">
    <property type="component" value="Unassembled WGS sequence"/>
</dbReference>
<evidence type="ECO:0000259" key="4">
    <source>
        <dbReference type="Pfam" id="PF13649"/>
    </source>
</evidence>
<dbReference type="GO" id="GO:0032259">
    <property type="term" value="P:methylation"/>
    <property type="evidence" value="ECO:0007669"/>
    <property type="project" value="UniProtKB-KW"/>
</dbReference>
<comment type="caution">
    <text evidence="5">The sequence shown here is derived from an EMBL/GenBank/DDBJ whole genome shotgun (WGS) entry which is preliminary data.</text>
</comment>
<sequence length="249" mass="27469">MEGFESGRPPAHILAAGQRRPVGEKGLKGEDRSRTAFFNGLYRDADGDADRIPWADLAPKERIAEWLARNPASAHESALDIACGLGDNAEALAAAGYATTAFDLSPEAIEWAKRRFPESGVDYSQADLFALPAHWRDAFDLVNECYTLQSLPPDMLDATSRAIASTVRPGGLLLVYARWRPDGAEASGPPWPLERRNLRVFQSLGFTAVHEDLFAIHKPRRVIPHAFTVWRRLKNHAESVSPRESGEGD</sequence>
<dbReference type="GO" id="GO:0008168">
    <property type="term" value="F:methyltransferase activity"/>
    <property type="evidence" value="ECO:0007669"/>
    <property type="project" value="UniProtKB-KW"/>
</dbReference>